<gene>
    <name evidence="1" type="ORF">NW762_010472</name>
</gene>
<evidence type="ECO:0008006" key="3">
    <source>
        <dbReference type="Google" id="ProtNLM"/>
    </source>
</evidence>
<dbReference type="OrthoDB" id="5979581at2759"/>
<evidence type="ECO:0000313" key="2">
    <source>
        <dbReference type="Proteomes" id="UP001152049"/>
    </source>
</evidence>
<evidence type="ECO:0000313" key="1">
    <source>
        <dbReference type="EMBL" id="KAJ4253317.1"/>
    </source>
</evidence>
<proteinExistence type="predicted"/>
<dbReference type="Gene3D" id="1.10.510.10">
    <property type="entry name" value="Transferase(Phosphotransferase) domain 1"/>
    <property type="match status" value="1"/>
</dbReference>
<sequence length="211" mass="24914">MPSVNRLDEDNFLERLEKREMAAVKRVDNDALAANVPPYLIRPASFRMKEQFNAIALGQNNRFWRSILQQQTSEYITYSATRARSRSRLWGHIRSSSRYFFELITGQPPFDVSMLAPQILVQQMMDFATDDLPLRWRAKWEEMREGLPEEDDSIELEEWLSEVYSDSEKEDEFTSQDMTTATRLIGRMLKFEPSFRATPSEILEDIWWSKI</sequence>
<dbReference type="InterPro" id="IPR011009">
    <property type="entry name" value="Kinase-like_dom_sf"/>
</dbReference>
<dbReference type="AlphaFoldDB" id="A0A9W8VBE9"/>
<dbReference type="SUPFAM" id="SSF56112">
    <property type="entry name" value="Protein kinase-like (PK-like)"/>
    <property type="match status" value="1"/>
</dbReference>
<reference evidence="1" key="1">
    <citation type="submission" date="2022-09" db="EMBL/GenBank/DDBJ databases">
        <title>Fusarium specimens isolated from Avocado Roots.</title>
        <authorList>
            <person name="Stajich J."/>
            <person name="Roper C."/>
            <person name="Heimlech-Rivalta G."/>
        </authorList>
    </citation>
    <scope>NUCLEOTIDE SEQUENCE</scope>
    <source>
        <strain evidence="1">CF00136</strain>
    </source>
</reference>
<name>A0A9W8VBE9_9HYPO</name>
<dbReference type="EMBL" id="JAOQAZ010000024">
    <property type="protein sequence ID" value="KAJ4253317.1"/>
    <property type="molecule type" value="Genomic_DNA"/>
</dbReference>
<protein>
    <recommendedName>
        <fullName evidence="3">Protein kinase domain-containing protein</fullName>
    </recommendedName>
</protein>
<dbReference type="Proteomes" id="UP001152049">
    <property type="component" value="Unassembled WGS sequence"/>
</dbReference>
<organism evidence="1 2">
    <name type="scientific">Fusarium torreyae</name>
    <dbReference type="NCBI Taxonomy" id="1237075"/>
    <lineage>
        <taxon>Eukaryota</taxon>
        <taxon>Fungi</taxon>
        <taxon>Dikarya</taxon>
        <taxon>Ascomycota</taxon>
        <taxon>Pezizomycotina</taxon>
        <taxon>Sordariomycetes</taxon>
        <taxon>Hypocreomycetidae</taxon>
        <taxon>Hypocreales</taxon>
        <taxon>Nectriaceae</taxon>
        <taxon>Fusarium</taxon>
    </lineage>
</organism>
<comment type="caution">
    <text evidence="1">The sequence shown here is derived from an EMBL/GenBank/DDBJ whole genome shotgun (WGS) entry which is preliminary data.</text>
</comment>
<keyword evidence="2" id="KW-1185">Reference proteome</keyword>
<accession>A0A9W8VBE9</accession>